<dbReference type="InterPro" id="IPR028082">
    <property type="entry name" value="Peripla_BP_I"/>
</dbReference>
<dbReference type="AlphaFoldDB" id="A0A6J6W070"/>
<keyword evidence="1" id="KW-0732">Signal</keyword>
<name>A0A6J6W070_9ZZZZ</name>
<organism evidence="3">
    <name type="scientific">freshwater metagenome</name>
    <dbReference type="NCBI Taxonomy" id="449393"/>
    <lineage>
        <taxon>unclassified sequences</taxon>
        <taxon>metagenomes</taxon>
        <taxon>ecological metagenomes</taxon>
    </lineage>
</organism>
<evidence type="ECO:0000259" key="2">
    <source>
        <dbReference type="Pfam" id="PF13458"/>
    </source>
</evidence>
<dbReference type="PANTHER" id="PTHR30483:SF6">
    <property type="entry name" value="PERIPLASMIC BINDING PROTEIN OF ABC TRANSPORTER FOR NATURAL AMINO ACIDS"/>
    <property type="match status" value="1"/>
</dbReference>
<sequence>MKSNKTARLFAGLLALGLIAAACGDDGGKKAAPAAATGTCTAGAPTLKIGGLAQAQNFAGMDEGIKAVVEKANKTCIGGRKLEFVGLKDDGSDPAKNLSLAQSLVEQDKVFAIIATSAVLLPATTDYLASKKVPFFGWGFMPGFCNSKKGANDSWGYGFNGCLSAFALGLSDKTNGSLNAPIATVVKKDADKLTLVTFSSDDDAGKFGDKQYNALFTKAQVVGHAAVPTQGAGDYTQFVNLVKEKKPDAVMISTDFVSGIKMKGALKAAGYSGVVYDYTTYIPGFLEAQKDTAAALEGGYSETQLPANEDNTAAIKQITADLVASGSKLPFATQGASIGYWSTELLRQMLVATAAKGDITADAFRKVVEGGFSSTQVEGGLGAVKFPDNHEQNVPCSGLVQVVGGKYVSTVPFKCYTLLAAKTS</sequence>
<protein>
    <submittedName>
        <fullName evidence="3">Unannotated protein</fullName>
    </submittedName>
</protein>
<reference evidence="3" key="1">
    <citation type="submission" date="2020-05" db="EMBL/GenBank/DDBJ databases">
        <authorList>
            <person name="Chiriac C."/>
            <person name="Salcher M."/>
            <person name="Ghai R."/>
            <person name="Kavagutti S V."/>
        </authorList>
    </citation>
    <scope>NUCLEOTIDE SEQUENCE</scope>
</reference>
<gene>
    <name evidence="3" type="ORF">UFOPK2754_03479</name>
</gene>
<accession>A0A6J6W070</accession>
<dbReference type="Gene3D" id="3.40.50.2300">
    <property type="match status" value="2"/>
</dbReference>
<dbReference type="Pfam" id="PF13458">
    <property type="entry name" value="Peripla_BP_6"/>
    <property type="match status" value="1"/>
</dbReference>
<dbReference type="PROSITE" id="PS51257">
    <property type="entry name" value="PROKAR_LIPOPROTEIN"/>
    <property type="match status" value="1"/>
</dbReference>
<evidence type="ECO:0000256" key="1">
    <source>
        <dbReference type="ARBA" id="ARBA00022729"/>
    </source>
</evidence>
<dbReference type="EMBL" id="CAEZYR010000258">
    <property type="protein sequence ID" value="CAB4777730.1"/>
    <property type="molecule type" value="Genomic_DNA"/>
</dbReference>
<dbReference type="PANTHER" id="PTHR30483">
    <property type="entry name" value="LEUCINE-SPECIFIC-BINDING PROTEIN"/>
    <property type="match status" value="1"/>
</dbReference>
<dbReference type="SUPFAM" id="SSF53822">
    <property type="entry name" value="Periplasmic binding protein-like I"/>
    <property type="match status" value="1"/>
</dbReference>
<dbReference type="InterPro" id="IPR028081">
    <property type="entry name" value="Leu-bd"/>
</dbReference>
<evidence type="ECO:0000313" key="3">
    <source>
        <dbReference type="EMBL" id="CAB4777730.1"/>
    </source>
</evidence>
<proteinExistence type="predicted"/>
<feature type="domain" description="Leucine-binding protein" evidence="2">
    <location>
        <begin position="55"/>
        <end position="405"/>
    </location>
</feature>
<dbReference type="InterPro" id="IPR051010">
    <property type="entry name" value="BCAA_transport"/>
</dbReference>